<organism evidence="1 2">
    <name type="scientific">Chryseobacterium gleum ATCC 35910</name>
    <dbReference type="NCBI Taxonomy" id="525257"/>
    <lineage>
        <taxon>Bacteria</taxon>
        <taxon>Pseudomonadati</taxon>
        <taxon>Bacteroidota</taxon>
        <taxon>Flavobacteriia</taxon>
        <taxon>Flavobacteriales</taxon>
        <taxon>Weeksellaceae</taxon>
        <taxon>Chryseobacterium group</taxon>
        <taxon>Chryseobacterium</taxon>
    </lineage>
</organism>
<reference evidence="1" key="1">
    <citation type="submission" date="2010-06" db="EMBL/GenBank/DDBJ databases">
        <authorList>
            <person name="Muzny D."/>
            <person name="Qin X."/>
            <person name="Buhay C."/>
            <person name="Dugan-Rocha S."/>
            <person name="Ding Y."/>
            <person name="Chen G."/>
            <person name="Hawes A."/>
            <person name="Holder M."/>
            <person name="Jhangiani S."/>
            <person name="Johnson A."/>
            <person name="Khan Z."/>
            <person name="Li Z."/>
            <person name="Liu W."/>
            <person name="Liu X."/>
            <person name="Perez L."/>
            <person name="Shen H."/>
            <person name="Wang Q."/>
            <person name="Watt J."/>
            <person name="Xi L."/>
            <person name="Xin Y."/>
            <person name="Zhou J."/>
            <person name="Deng J."/>
            <person name="Jiang H."/>
            <person name="Liu Y."/>
            <person name="Qu J."/>
            <person name="Song X.-Z."/>
            <person name="Zhang L."/>
            <person name="Villasana D."/>
            <person name="Johnson A."/>
            <person name="Liu J."/>
            <person name="Liyanage D."/>
            <person name="Lorensuhewa L."/>
            <person name="Robinson T."/>
            <person name="Song A."/>
            <person name="Song B.-B."/>
            <person name="Dinh H."/>
            <person name="Thornton R."/>
            <person name="Coyle M."/>
            <person name="Francisco L."/>
            <person name="Jackson L."/>
            <person name="Javaid M."/>
            <person name="Korchina V."/>
            <person name="Kovar C."/>
            <person name="Mata R."/>
            <person name="Mathew T."/>
            <person name="Ngo R."/>
            <person name="Nguyen L."/>
            <person name="Nguyen N."/>
            <person name="Okwuonu G."/>
            <person name="Ongeri F."/>
            <person name="Pham C."/>
            <person name="Simmons D."/>
            <person name="Wilczek-Boney K."/>
            <person name="Hale W."/>
            <person name="Jakkamsetti A."/>
            <person name="Pham P."/>
            <person name="Ruth R."/>
            <person name="San Lucas F."/>
            <person name="Warren J."/>
            <person name="Zhang J."/>
            <person name="Zhao Z."/>
            <person name="Zhou C."/>
            <person name="Zhu D."/>
            <person name="Lee S."/>
            <person name="Bess C."/>
            <person name="Blankenburg K."/>
            <person name="Forbes L."/>
            <person name="Fu Q."/>
            <person name="Gubbala S."/>
            <person name="Hirani K."/>
            <person name="Jayaseelan J.C."/>
            <person name="Lara F."/>
            <person name="Munidasa M."/>
            <person name="Palculict T."/>
            <person name="Patil S."/>
            <person name="Pu L.-L."/>
            <person name="Saada N."/>
            <person name="Tang L."/>
            <person name="Weissenberger G."/>
            <person name="Zhu Y."/>
            <person name="Hemphill L."/>
            <person name="Shang Y."/>
            <person name="Youmans B."/>
            <person name="Ayvaz T."/>
            <person name="Ross M."/>
            <person name="Santibanez J."/>
            <person name="Aqrawi P."/>
            <person name="Gross S."/>
            <person name="Joshi V."/>
            <person name="Fowler G."/>
            <person name="Nazareth L."/>
            <person name="Reid J."/>
            <person name="Worley K."/>
            <person name="Petrosino J."/>
            <person name="Highlander S."/>
            <person name="Gibbs R."/>
        </authorList>
    </citation>
    <scope>NUCLEOTIDE SEQUENCE [LARGE SCALE GENOMIC DNA]</scope>
    <source>
        <strain evidence="1">ATCC 35910</strain>
    </source>
</reference>
<protein>
    <submittedName>
        <fullName evidence="1">Uncharacterized protein</fullName>
    </submittedName>
</protein>
<comment type="caution">
    <text evidence="1">The sequence shown here is derived from an EMBL/GenBank/DDBJ whole genome shotgun (WGS) entry which is preliminary data.</text>
</comment>
<keyword evidence="2" id="KW-1185">Reference proteome</keyword>
<evidence type="ECO:0000313" key="1">
    <source>
        <dbReference type="EMBL" id="EFK33987.1"/>
    </source>
</evidence>
<evidence type="ECO:0000313" key="2">
    <source>
        <dbReference type="Proteomes" id="UP000002969"/>
    </source>
</evidence>
<dbReference type="EMBL" id="ACKQ02000007">
    <property type="protein sequence ID" value="EFK33987.1"/>
    <property type="molecule type" value="Genomic_DNA"/>
</dbReference>
<name>A0ABN0ALR8_CHRGE</name>
<proteinExistence type="predicted"/>
<dbReference type="Proteomes" id="UP000002969">
    <property type="component" value="Unassembled WGS sequence"/>
</dbReference>
<accession>A0ABN0ALR8</accession>
<gene>
    <name evidence="1" type="ORF">HMPREF0204_13056</name>
</gene>
<sequence length="40" mass="4470">MNLKPLKTNSYENNNNFDLTDHLKYPSGTSPISFPLLSAS</sequence>